<evidence type="ECO:0000313" key="6">
    <source>
        <dbReference type="Proteomes" id="UP000028824"/>
    </source>
</evidence>
<dbReference type="InterPro" id="IPR013762">
    <property type="entry name" value="Integrase-like_cat_sf"/>
</dbReference>
<name>A0A086XTX1_9RHOB</name>
<evidence type="ECO:0000256" key="2">
    <source>
        <dbReference type="ARBA" id="ARBA00022908"/>
    </source>
</evidence>
<dbReference type="InterPro" id="IPR011010">
    <property type="entry name" value="DNA_brk_join_enz"/>
</dbReference>
<gene>
    <name evidence="5" type="ORF">CG50_05610</name>
</gene>
<dbReference type="PROSITE" id="PS51898">
    <property type="entry name" value="TYR_RECOMBINASE"/>
    <property type="match status" value="1"/>
</dbReference>
<keyword evidence="6" id="KW-1185">Reference proteome</keyword>
<evidence type="ECO:0000313" key="5">
    <source>
        <dbReference type="EMBL" id="KFI25471.1"/>
    </source>
</evidence>
<dbReference type="GO" id="GO:0003677">
    <property type="term" value="F:DNA binding"/>
    <property type="evidence" value="ECO:0007669"/>
    <property type="project" value="InterPro"/>
</dbReference>
<dbReference type="RefSeq" id="WP_036638455.1">
    <property type="nucleotide sequence ID" value="NZ_JFZB01000023.1"/>
</dbReference>
<dbReference type="Gene3D" id="1.10.443.10">
    <property type="entry name" value="Intergrase catalytic core"/>
    <property type="match status" value="1"/>
</dbReference>
<dbReference type="PANTHER" id="PTHR30349">
    <property type="entry name" value="PHAGE INTEGRASE-RELATED"/>
    <property type="match status" value="1"/>
</dbReference>
<dbReference type="InterPro" id="IPR002104">
    <property type="entry name" value="Integrase_catalytic"/>
</dbReference>
<keyword evidence="3" id="KW-0233">DNA recombination</keyword>
<dbReference type="GO" id="GO:0006310">
    <property type="term" value="P:DNA recombination"/>
    <property type="evidence" value="ECO:0007669"/>
    <property type="project" value="UniProtKB-KW"/>
</dbReference>
<dbReference type="STRING" id="1105367.CG50_05610"/>
<dbReference type="Proteomes" id="UP000028824">
    <property type="component" value="Unassembled WGS sequence"/>
</dbReference>
<dbReference type="GO" id="GO:0015074">
    <property type="term" value="P:DNA integration"/>
    <property type="evidence" value="ECO:0007669"/>
    <property type="project" value="UniProtKB-KW"/>
</dbReference>
<evidence type="ECO:0000259" key="4">
    <source>
        <dbReference type="PROSITE" id="PS51898"/>
    </source>
</evidence>
<organism evidence="5 6">
    <name type="scientific">Paenirhodobacter enshiensis</name>
    <dbReference type="NCBI Taxonomy" id="1105367"/>
    <lineage>
        <taxon>Bacteria</taxon>
        <taxon>Pseudomonadati</taxon>
        <taxon>Pseudomonadota</taxon>
        <taxon>Alphaproteobacteria</taxon>
        <taxon>Rhodobacterales</taxon>
        <taxon>Rhodobacter group</taxon>
        <taxon>Paenirhodobacter</taxon>
    </lineage>
</organism>
<keyword evidence="1" id="KW-0159">Chromosome partition</keyword>
<dbReference type="Pfam" id="PF00589">
    <property type="entry name" value="Phage_integrase"/>
    <property type="match status" value="1"/>
</dbReference>
<dbReference type="AlphaFoldDB" id="A0A086XTX1"/>
<proteinExistence type="predicted"/>
<evidence type="ECO:0000256" key="1">
    <source>
        <dbReference type="ARBA" id="ARBA00022829"/>
    </source>
</evidence>
<dbReference type="PANTHER" id="PTHR30349:SF81">
    <property type="entry name" value="TYROSINE RECOMBINASE XERC"/>
    <property type="match status" value="1"/>
</dbReference>
<evidence type="ECO:0000256" key="3">
    <source>
        <dbReference type="ARBA" id="ARBA00023172"/>
    </source>
</evidence>
<comment type="caution">
    <text evidence="5">The sequence shown here is derived from an EMBL/GenBank/DDBJ whole genome shotgun (WGS) entry which is preliminary data.</text>
</comment>
<dbReference type="SUPFAM" id="SSF56349">
    <property type="entry name" value="DNA breaking-rejoining enzymes"/>
    <property type="match status" value="1"/>
</dbReference>
<protein>
    <submittedName>
        <fullName evidence="5">Integrase</fullName>
    </submittedName>
</protein>
<dbReference type="OrthoDB" id="6388170at2"/>
<dbReference type="GO" id="GO:0007059">
    <property type="term" value="P:chromosome segregation"/>
    <property type="evidence" value="ECO:0007669"/>
    <property type="project" value="UniProtKB-KW"/>
</dbReference>
<dbReference type="eggNOG" id="COG0582">
    <property type="taxonomic scope" value="Bacteria"/>
</dbReference>
<accession>A0A086XTX1</accession>
<sequence length="314" mass="35628">MTLHAELDRYLNLRRMFGAKLKADELRLRSFATFVDKAGKEFVTKELLLEWMDGLRPASSGTKASRFSAVRQFALWLHGMDDRHEDPPPRGFVPGRVSRSAPYIYSDTELAQIIGAARELPSIYGLRGLTCAMLYGLIAITGMRVAEALALDTADFDAERQLLHIKNGKNGKERILPIDPDVAVRLKNYCTERDRLLERHSEPLFVNCKGERPDYCWARANFVRVCQSIGMRGTWAKPMPGRPPRIHDLRHTFAVRTITGWYRAGHDAAREMHKLTTYLGHEGPRDTYWYLQAVPELLELASARIGESSAAEES</sequence>
<dbReference type="EMBL" id="JFZB01000023">
    <property type="protein sequence ID" value="KFI25471.1"/>
    <property type="molecule type" value="Genomic_DNA"/>
</dbReference>
<reference evidence="5 6" key="1">
    <citation type="submission" date="2014-03" db="EMBL/GenBank/DDBJ databases">
        <title>Genome of Paenirhodobacter enshiensis DW2-9.</title>
        <authorList>
            <person name="Wang D."/>
            <person name="Wang G."/>
        </authorList>
    </citation>
    <scope>NUCLEOTIDE SEQUENCE [LARGE SCALE GENOMIC DNA]</scope>
    <source>
        <strain evidence="5 6">DW2-9</strain>
    </source>
</reference>
<dbReference type="InterPro" id="IPR050090">
    <property type="entry name" value="Tyrosine_recombinase_XerCD"/>
</dbReference>
<feature type="domain" description="Tyr recombinase" evidence="4">
    <location>
        <begin position="100"/>
        <end position="303"/>
    </location>
</feature>
<keyword evidence="2" id="KW-0229">DNA integration</keyword>